<dbReference type="KEGG" id="mpsy:CEK71_19310"/>
<sequence length="255" mass="25651">MTPATANQQIKLTATYTDAQGFTNSTSAIQGTAGNDTLKDTGYSNTHLSGLDGNDRLYSSAYNDILDGGNGQDSADYGNAASGVTINLALTSVQNTKGSGIDTLLSIEAINGSYFNDVLLGNTANNTLSGGNGNDLLAGSLGNDTLTGGLGQDTFAFNSALGAGNIDTITDFNVANDTIRLSKGIFTTLTSGVLAAEAFKILGNGGVEDGSDHLLYNTATGALSYDADGSGAGAAVQIAILGTGLAMTNADFMVA</sequence>
<name>A0A1Z4C3D7_9GAMM</name>
<dbReference type="SUPFAM" id="SSF51120">
    <property type="entry name" value="beta-Roll"/>
    <property type="match status" value="1"/>
</dbReference>
<organism evidence="4 5">
    <name type="scientific">Methylovulum psychrotolerans</name>
    <dbReference type="NCBI Taxonomy" id="1704499"/>
    <lineage>
        <taxon>Bacteria</taxon>
        <taxon>Pseudomonadati</taxon>
        <taxon>Pseudomonadota</taxon>
        <taxon>Gammaproteobacteria</taxon>
        <taxon>Methylococcales</taxon>
        <taxon>Methylococcaceae</taxon>
        <taxon>Methylovulum</taxon>
    </lineage>
</organism>
<dbReference type="PANTHER" id="PTHR38340:SF1">
    <property type="entry name" value="S-LAYER PROTEIN"/>
    <property type="match status" value="1"/>
</dbReference>
<dbReference type="GO" id="GO:0005576">
    <property type="term" value="C:extracellular region"/>
    <property type="evidence" value="ECO:0007669"/>
    <property type="project" value="UniProtKB-SubCell"/>
</dbReference>
<dbReference type="GO" id="GO:0005509">
    <property type="term" value="F:calcium ion binding"/>
    <property type="evidence" value="ECO:0007669"/>
    <property type="project" value="InterPro"/>
</dbReference>
<reference evidence="4 5" key="1">
    <citation type="submission" date="2017-06" db="EMBL/GenBank/DDBJ databases">
        <title>Genome Sequencing of the methanotroph Methylovulum psychrotolerants str. HV10-M2 isolated from a high-altitude environment.</title>
        <authorList>
            <person name="Mateos-Rivera A."/>
        </authorList>
    </citation>
    <scope>NUCLEOTIDE SEQUENCE [LARGE SCALE GENOMIC DNA]</scope>
    <source>
        <strain evidence="4 5">HV10_M2</strain>
    </source>
</reference>
<keyword evidence="5" id="KW-1185">Reference proteome</keyword>
<dbReference type="OrthoDB" id="5192166at2"/>
<dbReference type="Pfam" id="PF00353">
    <property type="entry name" value="HemolysinCabind"/>
    <property type="match status" value="3"/>
</dbReference>
<gene>
    <name evidence="4" type="ORF">CEK71_19310</name>
</gene>
<dbReference type="PROSITE" id="PS00330">
    <property type="entry name" value="HEMOLYSIN_CALCIUM"/>
    <property type="match status" value="1"/>
</dbReference>
<protein>
    <recommendedName>
        <fullName evidence="6">Calcium-binding protein</fullName>
    </recommendedName>
</protein>
<dbReference type="EMBL" id="CP022129">
    <property type="protein sequence ID" value="ASF48043.1"/>
    <property type="molecule type" value="Genomic_DNA"/>
</dbReference>
<keyword evidence="3" id="KW-0106">Calcium</keyword>
<dbReference type="PRINTS" id="PR00313">
    <property type="entry name" value="CABNDNGRPT"/>
</dbReference>
<dbReference type="Proteomes" id="UP000197019">
    <property type="component" value="Chromosome"/>
</dbReference>
<proteinExistence type="predicted"/>
<comment type="subcellular location">
    <subcellularLocation>
        <location evidence="1">Secreted</location>
    </subcellularLocation>
</comment>
<evidence type="ECO:0000313" key="5">
    <source>
        <dbReference type="Proteomes" id="UP000197019"/>
    </source>
</evidence>
<dbReference type="InterPro" id="IPR018511">
    <property type="entry name" value="Hemolysin-typ_Ca-bd_CS"/>
</dbReference>
<dbReference type="AlphaFoldDB" id="A0A1Z4C3D7"/>
<evidence type="ECO:0000256" key="3">
    <source>
        <dbReference type="ARBA" id="ARBA00022837"/>
    </source>
</evidence>
<dbReference type="InterPro" id="IPR001343">
    <property type="entry name" value="Hemolysn_Ca-bd"/>
</dbReference>
<dbReference type="Gene3D" id="2.150.10.10">
    <property type="entry name" value="Serralysin-like metalloprotease, C-terminal"/>
    <property type="match status" value="1"/>
</dbReference>
<evidence type="ECO:0000313" key="4">
    <source>
        <dbReference type="EMBL" id="ASF48043.1"/>
    </source>
</evidence>
<dbReference type="PANTHER" id="PTHR38340">
    <property type="entry name" value="S-LAYER PROTEIN"/>
    <property type="match status" value="1"/>
</dbReference>
<evidence type="ECO:0008006" key="6">
    <source>
        <dbReference type="Google" id="ProtNLM"/>
    </source>
</evidence>
<dbReference type="InterPro" id="IPR011049">
    <property type="entry name" value="Serralysin-like_metalloprot_C"/>
</dbReference>
<keyword evidence="2" id="KW-0964">Secreted</keyword>
<dbReference type="InterPro" id="IPR050557">
    <property type="entry name" value="RTX_toxin/Mannuronan_C5-epim"/>
</dbReference>
<evidence type="ECO:0000256" key="2">
    <source>
        <dbReference type="ARBA" id="ARBA00022525"/>
    </source>
</evidence>
<evidence type="ECO:0000256" key="1">
    <source>
        <dbReference type="ARBA" id="ARBA00004613"/>
    </source>
</evidence>
<accession>A0A1Z4C3D7</accession>